<dbReference type="InterPro" id="IPR021728">
    <property type="entry name" value="DUF3300"/>
</dbReference>
<proteinExistence type="predicted"/>
<organism evidence="2">
    <name type="scientific">Geobacter metallireducens</name>
    <dbReference type="NCBI Taxonomy" id="28232"/>
    <lineage>
        <taxon>Bacteria</taxon>
        <taxon>Pseudomonadati</taxon>
        <taxon>Thermodesulfobacteriota</taxon>
        <taxon>Desulfuromonadia</taxon>
        <taxon>Geobacterales</taxon>
        <taxon>Geobacteraceae</taxon>
        <taxon>Geobacter</taxon>
    </lineage>
</organism>
<name>A0A831XFF8_GEOME</name>
<dbReference type="PANTHER" id="PTHR40269:SF1">
    <property type="entry name" value="OUTER MEMBRANE PROTEIN"/>
    <property type="match status" value="1"/>
</dbReference>
<protein>
    <submittedName>
        <fullName evidence="2">DUF3300 domain-containing protein</fullName>
    </submittedName>
</protein>
<comment type="caution">
    <text evidence="2">The sequence shown here is derived from an EMBL/GenBank/DDBJ whole genome shotgun (WGS) entry which is preliminary data.</text>
</comment>
<gene>
    <name evidence="2" type="ORF">ENQ87_11975</name>
</gene>
<feature type="region of interest" description="Disordered" evidence="1">
    <location>
        <begin position="276"/>
        <end position="435"/>
    </location>
</feature>
<dbReference type="EMBL" id="DSOV01000053">
    <property type="protein sequence ID" value="HEN43062.1"/>
    <property type="molecule type" value="Genomic_DNA"/>
</dbReference>
<accession>A0A831XFF8</accession>
<feature type="compositionally biased region" description="Gly residues" evidence="1">
    <location>
        <begin position="424"/>
        <end position="435"/>
    </location>
</feature>
<dbReference type="Pfam" id="PF11737">
    <property type="entry name" value="DUF3300"/>
    <property type="match status" value="1"/>
</dbReference>
<dbReference type="AlphaFoldDB" id="A0A831XFF8"/>
<reference evidence="2" key="1">
    <citation type="journal article" date="2020" name="mSystems">
        <title>Genome- and Community-Level Interaction Insights into Carbon Utilization and Element Cycling Functions of Hydrothermarchaeota in Hydrothermal Sediment.</title>
        <authorList>
            <person name="Zhou Z."/>
            <person name="Liu Y."/>
            <person name="Xu W."/>
            <person name="Pan J."/>
            <person name="Luo Z.H."/>
            <person name="Li M."/>
        </authorList>
    </citation>
    <scope>NUCLEOTIDE SEQUENCE [LARGE SCALE GENOMIC DNA]</scope>
    <source>
        <strain evidence="2">SpSt-349</strain>
    </source>
</reference>
<evidence type="ECO:0000256" key="1">
    <source>
        <dbReference type="SAM" id="MobiDB-lite"/>
    </source>
</evidence>
<feature type="compositionally biased region" description="Basic and acidic residues" evidence="1">
    <location>
        <begin position="377"/>
        <end position="387"/>
    </location>
</feature>
<dbReference type="PANTHER" id="PTHR40269">
    <property type="entry name" value="OUTER MEMBRANE PROTEIN-RELATED"/>
    <property type="match status" value="1"/>
</dbReference>
<evidence type="ECO:0000313" key="2">
    <source>
        <dbReference type="EMBL" id="HEN43062.1"/>
    </source>
</evidence>
<sequence length="435" mass="49044">MKTTIATVLRLASIALILFVMPVGVMGQDVGEPEQAAKFSKEELTQMLAPIALYPDSLVAQVLMASTYPLELVEAERWRRQNMALQGDELDNALKEKPWDPSVKSICHFPDLLFSLSEKLDQTRKLGDAFLAQENEVMATVQELRRKADQQGNLKTTTEQKVIVEREIIRIEPADPRVVYVPVYNPLYVYGPWWYPAYPPYYWYYPPGYGIVGGYIGFAPGIFIGFDLFSWVWFDWPYYRIHVNYVRTGRFHHYHRRSDHGVTIWRHTPYHRRGVAYRDRRTGETYGQKPPRPAPFRPETRGYPRGSAGPGLTGTQPPDERRARPGTPQMKREFPGGQAPAEHREGTVVTPRVQPGREQIQRAPGGYTPFRGAGEGTFERRAIRRGETSLQGTSPVPRTGTGGSWSRPARPAGGSFRGSDIKMPGGGARGGGGRR</sequence>